<dbReference type="EMBL" id="JARTCD010000006">
    <property type="protein sequence ID" value="KAJ8662030.1"/>
    <property type="molecule type" value="Genomic_DNA"/>
</dbReference>
<sequence>MSSLGPYFRKSCHCPVRSVESLEARWKVIKYENLKFIGFVQVAKGRSGCNGADGINAAVNYSVRAQQQLENQERSFSSCIAMSISKNARSSALDIYKKRSQQLSEMVADEAEANETSKGQAN</sequence>
<accession>A0AAD7Y0X5</accession>
<dbReference type="AlphaFoldDB" id="A0AAD7Y0X5"/>
<dbReference type="Proteomes" id="UP001234581">
    <property type="component" value="Unassembled WGS sequence"/>
</dbReference>
<reference evidence="1 2" key="1">
    <citation type="submission" date="2023-03" db="EMBL/GenBank/DDBJ databases">
        <title>Genome sequence of Lichtheimia ornata CBS 291.66.</title>
        <authorList>
            <person name="Mohabir J.T."/>
            <person name="Shea T.P."/>
            <person name="Kurbessoian T."/>
            <person name="Berby B."/>
            <person name="Fontaine J."/>
            <person name="Livny J."/>
            <person name="Gnirke A."/>
            <person name="Stajich J.E."/>
            <person name="Cuomo C.A."/>
        </authorList>
    </citation>
    <scope>NUCLEOTIDE SEQUENCE [LARGE SCALE GENOMIC DNA]</scope>
    <source>
        <strain evidence="1">CBS 291.66</strain>
    </source>
</reference>
<name>A0AAD7Y0X5_9FUNG</name>
<gene>
    <name evidence="1" type="ORF">O0I10_002362</name>
</gene>
<keyword evidence="2" id="KW-1185">Reference proteome</keyword>
<proteinExistence type="predicted"/>
<dbReference type="RefSeq" id="XP_058346943.1">
    <property type="nucleotide sequence ID" value="XM_058482445.1"/>
</dbReference>
<dbReference type="GeneID" id="83209779"/>
<evidence type="ECO:0000313" key="2">
    <source>
        <dbReference type="Proteomes" id="UP001234581"/>
    </source>
</evidence>
<organism evidence="1 2">
    <name type="scientific">Lichtheimia ornata</name>
    <dbReference type="NCBI Taxonomy" id="688661"/>
    <lineage>
        <taxon>Eukaryota</taxon>
        <taxon>Fungi</taxon>
        <taxon>Fungi incertae sedis</taxon>
        <taxon>Mucoromycota</taxon>
        <taxon>Mucoromycotina</taxon>
        <taxon>Mucoromycetes</taxon>
        <taxon>Mucorales</taxon>
        <taxon>Lichtheimiaceae</taxon>
        <taxon>Lichtheimia</taxon>
    </lineage>
</organism>
<protein>
    <submittedName>
        <fullName evidence="1">Uncharacterized protein</fullName>
    </submittedName>
</protein>
<evidence type="ECO:0000313" key="1">
    <source>
        <dbReference type="EMBL" id="KAJ8662030.1"/>
    </source>
</evidence>
<comment type="caution">
    <text evidence="1">The sequence shown here is derived from an EMBL/GenBank/DDBJ whole genome shotgun (WGS) entry which is preliminary data.</text>
</comment>